<evidence type="ECO:0000259" key="4">
    <source>
        <dbReference type="Pfam" id="PF25390"/>
    </source>
</evidence>
<protein>
    <recommendedName>
        <fullName evidence="4">RCC1-like domain-containing protein</fullName>
    </recommendedName>
</protein>
<keyword evidence="6" id="KW-1185">Reference proteome</keyword>
<feature type="region of interest" description="Disordered" evidence="3">
    <location>
        <begin position="730"/>
        <end position="757"/>
    </location>
</feature>
<feature type="repeat" description="RCC1" evidence="2">
    <location>
        <begin position="106"/>
        <end position="155"/>
    </location>
</feature>
<dbReference type="GeneID" id="106673105"/>
<evidence type="ECO:0000313" key="6">
    <source>
        <dbReference type="Proteomes" id="UP000494040"/>
    </source>
</evidence>
<name>A0A8I6SBS0_CIMLE</name>
<dbReference type="EnsemblMetazoa" id="XM_014405075.2">
    <property type="protein sequence ID" value="XP_014260561.1"/>
    <property type="gene ID" value="LOC106673105"/>
</dbReference>
<dbReference type="RefSeq" id="XP_024083352.1">
    <property type="nucleotide sequence ID" value="XM_024227584.1"/>
</dbReference>
<feature type="repeat" description="RCC1" evidence="2">
    <location>
        <begin position="257"/>
        <end position="306"/>
    </location>
</feature>
<dbReference type="RefSeq" id="XP_014260561.1">
    <property type="nucleotide sequence ID" value="XM_014405075.2"/>
</dbReference>
<dbReference type="Pfam" id="PF25390">
    <property type="entry name" value="WD40_RLD"/>
    <property type="match status" value="1"/>
</dbReference>
<dbReference type="EnsemblMetazoa" id="XM_024227584.1">
    <property type="protein sequence ID" value="XP_024083352.1"/>
    <property type="gene ID" value="LOC106673105"/>
</dbReference>
<evidence type="ECO:0000256" key="1">
    <source>
        <dbReference type="ARBA" id="ARBA00022737"/>
    </source>
</evidence>
<dbReference type="SUPFAM" id="SSF50985">
    <property type="entry name" value="RCC1/BLIP-II"/>
    <property type="match status" value="1"/>
</dbReference>
<evidence type="ECO:0000313" key="5">
    <source>
        <dbReference type="EnsemblMetazoa" id="XP_014260561.1"/>
    </source>
</evidence>
<dbReference type="PROSITE" id="PS00626">
    <property type="entry name" value="RCC1_2"/>
    <property type="match status" value="4"/>
</dbReference>
<dbReference type="InterPro" id="IPR058923">
    <property type="entry name" value="RCC1-like_dom"/>
</dbReference>
<feature type="repeat" description="RCC1" evidence="2">
    <location>
        <begin position="156"/>
        <end position="206"/>
    </location>
</feature>
<feature type="repeat" description="RCC1" evidence="2">
    <location>
        <begin position="207"/>
        <end position="256"/>
    </location>
</feature>
<dbReference type="PROSITE" id="PS50012">
    <property type="entry name" value="RCC1_3"/>
    <property type="match status" value="7"/>
</dbReference>
<proteinExistence type="predicted"/>
<feature type="repeat" description="RCC1" evidence="2">
    <location>
        <begin position="12"/>
        <end position="53"/>
    </location>
</feature>
<dbReference type="PRINTS" id="PR00633">
    <property type="entry name" value="RCCNDNSATION"/>
</dbReference>
<dbReference type="Gene3D" id="2.130.10.30">
    <property type="entry name" value="Regulator of chromosome condensation 1/beta-lactamase-inhibitor protein II"/>
    <property type="match status" value="2"/>
</dbReference>
<dbReference type="PANTHER" id="PTHR22872">
    <property type="entry name" value="BTK-BINDING PROTEIN-RELATED"/>
    <property type="match status" value="1"/>
</dbReference>
<dbReference type="InterPro" id="IPR051625">
    <property type="entry name" value="Signaling_Regulatory_Domain"/>
</dbReference>
<feature type="repeat" description="RCC1" evidence="2">
    <location>
        <begin position="54"/>
        <end position="105"/>
    </location>
</feature>
<dbReference type="InterPro" id="IPR009091">
    <property type="entry name" value="RCC1/BLIP-II"/>
</dbReference>
<dbReference type="PANTHER" id="PTHR22872:SF9">
    <property type="entry name" value="X-LINKED RETINITIS PIGMENTOSA GTPASE REGULATOR"/>
    <property type="match status" value="1"/>
</dbReference>
<sequence length="808" mass="89335">MSEDILDIPDTGAIFTFGRSRFADNTPSHFFVRKDPIIDLSCGDEHTVVVCKKGRVFSFGRNAFGELGLGSRTAVARPNCIKTLKPLKIVHVASGRGHTLFLTDGGQVYSCGNNDEGQLGHGDNMDLDLPEKIKLDQNVKQLSAGFKHSAALTGEGKVYVWGDNREGQLGLGEDIPNVNIPTLLNIDFTVVQISCGYYHTLLLSDEGKVYAFGEGEYGKLGFGDDNNCHYPKCIEINSVASFISAGGNHSSLLTRDGKLYLWGNNDHGQLGLKEVSNSSVPTALQFDQIIIFVSLGENHSAIITENGELYTFGDNRHGKLAIEKSDDPIQMTHEPLKVQKFKTFIVTKVSCGGCHTMVLALPKMSNFKSGSTERCKNWEIYDVSSSTTSSSKTTLPPLHKLSRTASSSSPVLTPPSPSLHNTVIHKDGKEQSTPSTLSLTDNFPCAYQYSDEISEKEANREQNGNYFETEPETPIRMRSVSCQNIPVKDVSVPVPQRSKSSESLKKHTNKPVFQKKSLTFNDITLQRSLKCSPPKSDNFKSKHFSNSGTCESSDSFEIWFKKHKEEMNFLAGQICSASHNLKQVMKKFEGYFNQPNHSDKKITNSKCKCVHSKEFCANCNWDELSTATLSTPESVTHQAPEIQGSYSSFIKDKSGNYFSLEESNKLFWLRNSEMMDLMANNELLNYKGGAGDGPEVNLVSNNLQQMKTVEAYGSDLGEIVEEGAGEGIHCGNHSPEGIVQGKKDESNMKLKKKESSTYSISERKTSKLFAKLKKSQSQQMSSFLANNFSHQVHVNGQHNKKSKMCVIL</sequence>
<evidence type="ECO:0000256" key="3">
    <source>
        <dbReference type="SAM" id="MobiDB-lite"/>
    </source>
</evidence>
<dbReference type="OrthoDB" id="10256179at2759"/>
<keyword evidence="1" id="KW-0677">Repeat</keyword>
<dbReference type="InterPro" id="IPR000408">
    <property type="entry name" value="Reg_chr_condens"/>
</dbReference>
<feature type="domain" description="RCC1-like" evidence="4">
    <location>
        <begin position="27"/>
        <end position="358"/>
    </location>
</feature>
<evidence type="ECO:0000256" key="2">
    <source>
        <dbReference type="PROSITE-ProRule" id="PRU00235"/>
    </source>
</evidence>
<accession>A0A8I6SBS0</accession>
<feature type="repeat" description="RCC1" evidence="2">
    <location>
        <begin position="307"/>
        <end position="362"/>
    </location>
</feature>
<dbReference type="KEGG" id="clec:106673105"/>
<reference evidence="5" key="1">
    <citation type="submission" date="2022-01" db="UniProtKB">
        <authorList>
            <consortium name="EnsemblMetazoa"/>
        </authorList>
    </citation>
    <scope>IDENTIFICATION</scope>
</reference>
<dbReference type="AlphaFoldDB" id="A0A8I6SBS0"/>
<feature type="region of interest" description="Disordered" evidence="3">
    <location>
        <begin position="386"/>
        <end position="439"/>
    </location>
</feature>
<organism evidence="5 6">
    <name type="scientific">Cimex lectularius</name>
    <name type="common">Bed bug</name>
    <name type="synonym">Acanthia lectularia</name>
    <dbReference type="NCBI Taxonomy" id="79782"/>
    <lineage>
        <taxon>Eukaryota</taxon>
        <taxon>Metazoa</taxon>
        <taxon>Ecdysozoa</taxon>
        <taxon>Arthropoda</taxon>
        <taxon>Hexapoda</taxon>
        <taxon>Insecta</taxon>
        <taxon>Pterygota</taxon>
        <taxon>Neoptera</taxon>
        <taxon>Paraneoptera</taxon>
        <taxon>Hemiptera</taxon>
        <taxon>Heteroptera</taxon>
        <taxon>Panheteroptera</taxon>
        <taxon>Cimicomorpha</taxon>
        <taxon>Cimicidae</taxon>
        <taxon>Cimex</taxon>
    </lineage>
</organism>
<dbReference type="Proteomes" id="UP000494040">
    <property type="component" value="Unassembled WGS sequence"/>
</dbReference>